<evidence type="ECO:0000256" key="4">
    <source>
        <dbReference type="ARBA" id="ARBA00008599"/>
    </source>
</evidence>
<feature type="compositionally biased region" description="Basic and acidic residues" evidence="11">
    <location>
        <begin position="421"/>
        <end position="436"/>
    </location>
</feature>
<feature type="compositionally biased region" description="Gly residues" evidence="11">
    <location>
        <begin position="182"/>
        <end position="192"/>
    </location>
</feature>
<feature type="compositionally biased region" description="Polar residues" evidence="11">
    <location>
        <begin position="227"/>
        <end position="237"/>
    </location>
</feature>
<evidence type="ECO:0000256" key="3">
    <source>
        <dbReference type="ARBA" id="ARBA00004236"/>
    </source>
</evidence>
<dbReference type="Pfam" id="PF02493">
    <property type="entry name" value="MORN"/>
    <property type="match status" value="7"/>
</dbReference>
<feature type="region of interest" description="Disordered" evidence="11">
    <location>
        <begin position="693"/>
        <end position="714"/>
    </location>
</feature>
<comment type="caution">
    <text evidence="13">The sequence shown here is derived from an EMBL/GenBank/DDBJ whole genome shotgun (WGS) entry which is preliminary data.</text>
</comment>
<feature type="region of interest" description="Disordered" evidence="11">
    <location>
        <begin position="527"/>
        <end position="553"/>
    </location>
</feature>
<feature type="region of interest" description="Disordered" evidence="11">
    <location>
        <begin position="157"/>
        <end position="199"/>
    </location>
</feature>
<feature type="compositionally biased region" description="Basic and acidic residues" evidence="11">
    <location>
        <begin position="812"/>
        <end position="826"/>
    </location>
</feature>
<sequence>MATAEGGRFDFDDGGSYVGEWCENRAHGFGIATGPDNQGEYSGEWNMGFESRGVYVWPSGNLYAGGWLKGKRHGEGVQIKGRWIYRGAFTSGFYGRYGVKESLTTCARYEGSWHLNQFDGFGVETNSDGSIYAGAWSKGMRQGLGVRKSAPWGLAAEHHSTVRAAQSQSSLPSTHDSDRGGWRGPGSSGGSAGSVDHIHGGRFETFRSGFVLKATSYPSGATPPPSRSQSATPFRSSSNDRRTSLKQFLLRKLRKPKSTGDLSSVGPHTIGGPGSAGSGRFGGMHGPRTGGSLRSNISGVTGNSMFVEHQSRVDSAGAGVTDSLDEPLGPNVTETYSGQWNEDRRSGYGVAERSDGLRYEGEWFNNKKDGYGVTYHPDGSREEGRYKENIIVQPLVKRTKLYLLRHSKLKDNVEEAVRKARESAKEAQEKSAETAHQRAQTARSVAKTAEIRAEEAKNISDQARAIATEFASDFIQMGVQWEKSNPFAHMITRSGTPSTTAQVASNGVTMKLANTNNLFVNSLEVSGGNRRGSFRSSFKRSTSGTLNESNLDGPKPAEEIKPQEAQVQMTTVNVQSPKFATVQNLEETKFETLSGPVTPAVTSPISKKPPVLHTAQVVLSNDSQVHMATMEFANTAPKPAAEHRVTQGRPMTRAATAGFTGPPPLSAFDLMKSGRMPTAPEERKMTRRRTLPSILTTPPSTASTPQASSKANTLKRKGVAAGGIGGGGSRLSPSSAAALGNPAGEKHFIMPGLSSNLDDVHHSSENLVETYIIEDGVKKRVQPTRASEASGLLAKGNTPSATGTLRRGHAASPDRRLKGGGDEVRRLVGGTGMPHRLETDFDTGELLPLPDAYKIESVGNLRTGGLETSMPDVSKGVEGMLLSKGGPGSSHLGIGGLLTRDEVCRLGQQRRHELLLDRERKKRGEIIIRLADIKDWLCANIVVVMVLLLNLCLAFLFINLVNNAGKLGPPTTQVTELSPEEKRAAASAAAEAVQKALRAANAASRSTSSSVSRPKS</sequence>
<dbReference type="PANTHER" id="PTHR23085:SF16">
    <property type="entry name" value="GH28348P"/>
    <property type="match status" value="1"/>
</dbReference>
<evidence type="ECO:0000256" key="9">
    <source>
        <dbReference type="ARBA" id="ARBA00022989"/>
    </source>
</evidence>
<dbReference type="SUPFAM" id="SSF82185">
    <property type="entry name" value="Histone H3 K4-specific methyltransferase SET7/9 N-terminal domain"/>
    <property type="match status" value="2"/>
</dbReference>
<evidence type="ECO:0000256" key="10">
    <source>
        <dbReference type="ARBA" id="ARBA00023136"/>
    </source>
</evidence>
<evidence type="ECO:0000313" key="14">
    <source>
        <dbReference type="Proteomes" id="UP001651158"/>
    </source>
</evidence>
<dbReference type="InterPro" id="IPR003409">
    <property type="entry name" value="MORN"/>
</dbReference>
<evidence type="ECO:0000256" key="1">
    <source>
        <dbReference type="ARBA" id="ARBA00004163"/>
    </source>
</evidence>
<evidence type="ECO:0000256" key="2">
    <source>
        <dbReference type="ARBA" id="ARBA00004184"/>
    </source>
</evidence>
<dbReference type="PANTHER" id="PTHR23085">
    <property type="entry name" value="GH28348P"/>
    <property type="match status" value="1"/>
</dbReference>
<feature type="compositionally biased region" description="Gly residues" evidence="11">
    <location>
        <begin position="269"/>
        <end position="289"/>
    </location>
</feature>
<feature type="compositionally biased region" description="Low complexity" evidence="11">
    <location>
        <begin position="534"/>
        <end position="545"/>
    </location>
</feature>
<dbReference type="Proteomes" id="UP001651158">
    <property type="component" value="Unassembled WGS sequence"/>
</dbReference>
<keyword evidence="5" id="KW-1003">Cell membrane</keyword>
<comment type="similarity">
    <text evidence="4">Belongs to the junctophilin family.</text>
</comment>
<keyword evidence="14" id="KW-1185">Reference proteome</keyword>
<accession>A0ABR4QEH0</accession>
<dbReference type="SMART" id="SM00698">
    <property type="entry name" value="MORN"/>
    <property type="match status" value="7"/>
</dbReference>
<evidence type="ECO:0000256" key="12">
    <source>
        <dbReference type="SAM" id="Phobius"/>
    </source>
</evidence>
<feature type="transmembrane region" description="Helical" evidence="12">
    <location>
        <begin position="941"/>
        <end position="961"/>
    </location>
</feature>
<feature type="region of interest" description="Disordered" evidence="11">
    <location>
        <begin position="215"/>
        <end position="294"/>
    </location>
</feature>
<keyword evidence="9 12" id="KW-1133">Transmembrane helix</keyword>
<dbReference type="Gene3D" id="2.20.110.10">
    <property type="entry name" value="Histone H3 K4-specific methyltransferase SET7/9 N-terminal domain"/>
    <property type="match status" value="2"/>
</dbReference>
<reference evidence="13 14" key="1">
    <citation type="journal article" date="2022" name="Front. Cell. Infect. Microbiol.">
        <title>The Genomes of Two Strains of Taenia crassiceps the Animal Model for the Study of Human Cysticercosis.</title>
        <authorList>
            <person name="Bobes R.J."/>
            <person name="Estrada K."/>
            <person name="Rios-Valencia D.G."/>
            <person name="Calderon-Gallegos A."/>
            <person name="de la Torre P."/>
            <person name="Carrero J.C."/>
            <person name="Sanchez-Flores A."/>
            <person name="Laclette J.P."/>
        </authorList>
    </citation>
    <scope>NUCLEOTIDE SEQUENCE [LARGE SCALE GENOMIC DNA]</scope>
    <source>
        <strain evidence="13">WFUcys</strain>
    </source>
</reference>
<evidence type="ECO:0000313" key="13">
    <source>
        <dbReference type="EMBL" id="KAL5108183.1"/>
    </source>
</evidence>
<feature type="region of interest" description="Disordered" evidence="11">
    <location>
        <begin position="320"/>
        <end position="340"/>
    </location>
</feature>
<keyword evidence="8" id="KW-0256">Endoplasmic reticulum</keyword>
<comment type="subcellular location">
    <subcellularLocation>
        <location evidence="3">Cell membrane</location>
    </subcellularLocation>
    <subcellularLocation>
        <location evidence="2">Endomembrane system</location>
        <topology evidence="2">Peripheral membrane protein</topology>
    </subcellularLocation>
    <subcellularLocation>
        <location evidence="1">Endoplasmic reticulum membrane</location>
        <topology evidence="1">Single-pass type IV membrane protein</topology>
    </subcellularLocation>
</comment>
<feature type="compositionally biased region" description="Low complexity" evidence="11">
    <location>
        <begin position="693"/>
        <end position="709"/>
    </location>
</feature>
<feature type="region of interest" description="Disordered" evidence="11">
    <location>
        <begin position="421"/>
        <end position="440"/>
    </location>
</feature>
<evidence type="ECO:0000256" key="5">
    <source>
        <dbReference type="ARBA" id="ARBA00022475"/>
    </source>
</evidence>
<protein>
    <submittedName>
        <fullName evidence="13">Junctophilin-3</fullName>
    </submittedName>
</protein>
<feature type="region of interest" description="Disordered" evidence="11">
    <location>
        <begin position="793"/>
        <end position="831"/>
    </location>
</feature>
<name>A0ABR4QEH0_9CEST</name>
<dbReference type="InterPro" id="IPR017191">
    <property type="entry name" value="Junctophilin"/>
</dbReference>
<feature type="compositionally biased region" description="Polar residues" evidence="11">
    <location>
        <begin position="163"/>
        <end position="174"/>
    </location>
</feature>
<keyword evidence="10 12" id="KW-0472">Membrane</keyword>
<organism evidence="13 14">
    <name type="scientific">Taenia crassiceps</name>
    <dbReference type="NCBI Taxonomy" id="6207"/>
    <lineage>
        <taxon>Eukaryota</taxon>
        <taxon>Metazoa</taxon>
        <taxon>Spiralia</taxon>
        <taxon>Lophotrochozoa</taxon>
        <taxon>Platyhelminthes</taxon>
        <taxon>Cestoda</taxon>
        <taxon>Eucestoda</taxon>
        <taxon>Cyclophyllidea</taxon>
        <taxon>Taeniidae</taxon>
        <taxon>Taenia</taxon>
    </lineage>
</organism>
<evidence type="ECO:0000256" key="6">
    <source>
        <dbReference type="ARBA" id="ARBA00022692"/>
    </source>
</evidence>
<proteinExistence type="inferred from homology"/>
<evidence type="ECO:0000256" key="11">
    <source>
        <dbReference type="SAM" id="MobiDB-lite"/>
    </source>
</evidence>
<evidence type="ECO:0000256" key="8">
    <source>
        <dbReference type="ARBA" id="ARBA00022824"/>
    </source>
</evidence>
<gene>
    <name evidence="13" type="ORF">TcWFU_009381</name>
</gene>
<keyword evidence="7" id="KW-0677">Repeat</keyword>
<evidence type="ECO:0000256" key="7">
    <source>
        <dbReference type="ARBA" id="ARBA00022737"/>
    </source>
</evidence>
<keyword evidence="6 12" id="KW-0812">Transmembrane</keyword>
<dbReference type="EMBL" id="JAKROA010000004">
    <property type="protein sequence ID" value="KAL5108183.1"/>
    <property type="molecule type" value="Genomic_DNA"/>
</dbReference>